<evidence type="ECO:0000256" key="15">
    <source>
        <dbReference type="ARBA" id="ARBA00064709"/>
    </source>
</evidence>
<evidence type="ECO:0000256" key="11">
    <source>
        <dbReference type="ARBA" id="ARBA00023212"/>
    </source>
</evidence>
<keyword evidence="7" id="KW-0378">Hydrolase</keyword>
<protein>
    <recommendedName>
        <fullName evidence="16">Acyl-coenzyme A thioesterase 13</fullName>
    </recommendedName>
    <alternativeName>
        <fullName evidence="17">Hotdog-fold thioesterase superfamily member 2</fullName>
    </alternativeName>
    <alternativeName>
        <fullName evidence="18">Thioesterase superfamily member 2</fullName>
    </alternativeName>
</protein>
<dbReference type="InterPro" id="IPR039298">
    <property type="entry name" value="ACOT13"/>
</dbReference>
<evidence type="ECO:0000256" key="18">
    <source>
        <dbReference type="ARBA" id="ARBA00083956"/>
    </source>
</evidence>
<comment type="caution">
    <text evidence="20">The sequence shown here is derived from an EMBL/GenBank/DDBJ whole genome shotgun (WGS) entry which is preliminary data.</text>
</comment>
<comment type="similarity">
    <text evidence="5">Belongs to the thioesterase PaaI family.</text>
</comment>
<evidence type="ECO:0000256" key="3">
    <source>
        <dbReference type="ARBA" id="ARBA00004186"/>
    </source>
</evidence>
<dbReference type="InterPro" id="IPR006683">
    <property type="entry name" value="Thioestr_dom"/>
</dbReference>
<evidence type="ECO:0000313" key="21">
    <source>
        <dbReference type="Proteomes" id="UP001457282"/>
    </source>
</evidence>
<keyword evidence="8" id="KW-0007">Acetylation</keyword>
<evidence type="ECO:0000256" key="12">
    <source>
        <dbReference type="ARBA" id="ARBA00023242"/>
    </source>
</evidence>
<dbReference type="GO" id="GO:0005829">
    <property type="term" value="C:cytosol"/>
    <property type="evidence" value="ECO:0007669"/>
    <property type="project" value="UniProtKB-SubCell"/>
</dbReference>
<dbReference type="GO" id="GO:0005819">
    <property type="term" value="C:spindle"/>
    <property type="evidence" value="ECO:0007669"/>
    <property type="project" value="UniProtKB-SubCell"/>
</dbReference>
<dbReference type="Gene3D" id="3.10.129.10">
    <property type="entry name" value="Hotdog Thioesterase"/>
    <property type="match status" value="1"/>
</dbReference>
<evidence type="ECO:0000256" key="14">
    <source>
        <dbReference type="ARBA" id="ARBA00058205"/>
    </source>
</evidence>
<evidence type="ECO:0000256" key="5">
    <source>
        <dbReference type="ARBA" id="ARBA00008324"/>
    </source>
</evidence>
<reference evidence="20 21" key="1">
    <citation type="journal article" date="2023" name="G3 (Bethesda)">
        <title>A chromosome-length genome assembly and annotation of blackberry (Rubus argutus, cv. 'Hillquist').</title>
        <authorList>
            <person name="Bruna T."/>
            <person name="Aryal R."/>
            <person name="Dudchenko O."/>
            <person name="Sargent D.J."/>
            <person name="Mead D."/>
            <person name="Buti M."/>
            <person name="Cavallini A."/>
            <person name="Hytonen T."/>
            <person name="Andres J."/>
            <person name="Pham M."/>
            <person name="Weisz D."/>
            <person name="Mascagni F."/>
            <person name="Usai G."/>
            <person name="Natali L."/>
            <person name="Bassil N."/>
            <person name="Fernandez G.E."/>
            <person name="Lomsadze A."/>
            <person name="Armour M."/>
            <person name="Olukolu B."/>
            <person name="Poorten T."/>
            <person name="Britton C."/>
            <person name="Davik J."/>
            <person name="Ashrafi H."/>
            <person name="Aiden E.L."/>
            <person name="Borodovsky M."/>
            <person name="Worthington M."/>
        </authorList>
    </citation>
    <scope>NUCLEOTIDE SEQUENCE [LARGE SCALE GENOMIC DNA]</scope>
    <source>
        <strain evidence="20">PI 553951</strain>
    </source>
</reference>
<sequence>MEDKKLQKSKKWLDDLSKGAEGIHELEALTVAGLQVIHAHKGFFLCHFIVPSHLSDQDGNWHVGAIATIVDDVGAATVYSAVGDVKSVDFTISYYSRVKIKEEVELEAEIVGDMGKLICVVVKVTRKENGQLVALGKQWMAPFSIKTHQSPVTSRL</sequence>
<dbReference type="GO" id="GO:0005634">
    <property type="term" value="C:nucleus"/>
    <property type="evidence" value="ECO:0007669"/>
    <property type="project" value="UniProtKB-SubCell"/>
</dbReference>
<dbReference type="Pfam" id="PF03061">
    <property type="entry name" value="4HBT"/>
    <property type="match status" value="1"/>
</dbReference>
<accession>A0AAW1WFB1</accession>
<keyword evidence="6" id="KW-0963">Cytoplasm</keyword>
<evidence type="ECO:0000256" key="2">
    <source>
        <dbReference type="ARBA" id="ARBA00004173"/>
    </source>
</evidence>
<evidence type="ECO:0000256" key="7">
    <source>
        <dbReference type="ARBA" id="ARBA00022801"/>
    </source>
</evidence>
<keyword evidence="10" id="KW-0496">Mitochondrion</keyword>
<evidence type="ECO:0000256" key="17">
    <source>
        <dbReference type="ARBA" id="ARBA00081533"/>
    </source>
</evidence>
<proteinExistence type="inferred from homology"/>
<dbReference type="PANTHER" id="PTHR21660">
    <property type="entry name" value="THIOESTERASE SUPERFAMILY MEMBER-RELATED"/>
    <property type="match status" value="1"/>
</dbReference>
<dbReference type="AlphaFoldDB" id="A0AAW1WFB1"/>
<keyword evidence="12" id="KW-0539">Nucleus</keyword>
<keyword evidence="21" id="KW-1185">Reference proteome</keyword>
<evidence type="ECO:0000256" key="13">
    <source>
        <dbReference type="ARBA" id="ARBA00052976"/>
    </source>
</evidence>
<name>A0AAW1WFB1_RUBAR</name>
<evidence type="ECO:0000259" key="19">
    <source>
        <dbReference type="Pfam" id="PF03061"/>
    </source>
</evidence>
<keyword evidence="9" id="KW-0443">Lipid metabolism</keyword>
<dbReference type="GO" id="GO:0005739">
    <property type="term" value="C:mitochondrion"/>
    <property type="evidence" value="ECO:0007669"/>
    <property type="project" value="UniProtKB-SubCell"/>
</dbReference>
<organism evidence="20 21">
    <name type="scientific">Rubus argutus</name>
    <name type="common">Southern blackberry</name>
    <dbReference type="NCBI Taxonomy" id="59490"/>
    <lineage>
        <taxon>Eukaryota</taxon>
        <taxon>Viridiplantae</taxon>
        <taxon>Streptophyta</taxon>
        <taxon>Embryophyta</taxon>
        <taxon>Tracheophyta</taxon>
        <taxon>Spermatophyta</taxon>
        <taxon>Magnoliopsida</taxon>
        <taxon>eudicotyledons</taxon>
        <taxon>Gunneridae</taxon>
        <taxon>Pentapetalae</taxon>
        <taxon>rosids</taxon>
        <taxon>fabids</taxon>
        <taxon>Rosales</taxon>
        <taxon>Rosaceae</taxon>
        <taxon>Rosoideae</taxon>
        <taxon>Rosoideae incertae sedis</taxon>
        <taxon>Rubus</taxon>
    </lineage>
</organism>
<evidence type="ECO:0000256" key="1">
    <source>
        <dbReference type="ARBA" id="ARBA00004123"/>
    </source>
</evidence>
<dbReference type="PANTHER" id="PTHR21660:SF1">
    <property type="entry name" value="ACYL-COENZYME A THIOESTERASE 13"/>
    <property type="match status" value="1"/>
</dbReference>
<evidence type="ECO:0000256" key="10">
    <source>
        <dbReference type="ARBA" id="ARBA00023128"/>
    </source>
</evidence>
<comment type="subunit">
    <text evidence="15">Homotetramer. Interacts with PCTP.</text>
</comment>
<dbReference type="GO" id="GO:0006629">
    <property type="term" value="P:lipid metabolic process"/>
    <property type="evidence" value="ECO:0007669"/>
    <property type="project" value="UniProtKB-KW"/>
</dbReference>
<dbReference type="Proteomes" id="UP001457282">
    <property type="component" value="Unassembled WGS sequence"/>
</dbReference>
<evidence type="ECO:0000256" key="4">
    <source>
        <dbReference type="ARBA" id="ARBA00004514"/>
    </source>
</evidence>
<comment type="subcellular location">
    <subcellularLocation>
        <location evidence="3">Cytoplasm</location>
        <location evidence="3">Cytoskeleton</location>
        <location evidence="3">Spindle</location>
    </subcellularLocation>
    <subcellularLocation>
        <location evidence="4">Cytoplasm</location>
        <location evidence="4">Cytosol</location>
    </subcellularLocation>
    <subcellularLocation>
        <location evidence="2">Mitochondrion</location>
    </subcellularLocation>
    <subcellularLocation>
        <location evidence="1">Nucleus</location>
    </subcellularLocation>
</comment>
<comment type="catalytic activity">
    <reaction evidence="13">
        <text>a fatty acyl-CoA + H2O = a fatty acid + CoA + H(+)</text>
        <dbReference type="Rhea" id="RHEA:16781"/>
        <dbReference type="ChEBI" id="CHEBI:15377"/>
        <dbReference type="ChEBI" id="CHEBI:15378"/>
        <dbReference type="ChEBI" id="CHEBI:28868"/>
        <dbReference type="ChEBI" id="CHEBI:57287"/>
        <dbReference type="ChEBI" id="CHEBI:77636"/>
    </reaction>
    <physiologicalReaction direction="left-to-right" evidence="13">
        <dbReference type="Rhea" id="RHEA:16782"/>
    </physiologicalReaction>
</comment>
<comment type="function">
    <text evidence="14">Catalyzes the hydrolysis of acyl-CoAs into free fatty acids and coenzyme A (CoASH), regulating their respective intracellular levels. Has acyl-CoA thioesterase activity towards medium (C12) and long-chain (C18) fatty acyl-CoA substrates. Can also hydrolyze 3-hydroxyphenylacetyl-CoA and 3,4-dihydroxyphenylacetyl-CoA (in vitro). May play a role in controlling adaptive thermogenesis.</text>
</comment>
<dbReference type="InterPro" id="IPR029069">
    <property type="entry name" value="HotDog_dom_sf"/>
</dbReference>
<dbReference type="GO" id="GO:0047617">
    <property type="term" value="F:fatty acyl-CoA hydrolase activity"/>
    <property type="evidence" value="ECO:0007669"/>
    <property type="project" value="InterPro"/>
</dbReference>
<dbReference type="FunFam" id="3.10.129.10:FF:000021">
    <property type="entry name" value="Acyl-coenzyme A thioesterase 13"/>
    <property type="match status" value="1"/>
</dbReference>
<evidence type="ECO:0000256" key="8">
    <source>
        <dbReference type="ARBA" id="ARBA00022990"/>
    </source>
</evidence>
<dbReference type="EMBL" id="JBEDUW010000006">
    <property type="protein sequence ID" value="KAK9923392.1"/>
    <property type="molecule type" value="Genomic_DNA"/>
</dbReference>
<gene>
    <name evidence="20" type="ORF">M0R45_031814</name>
</gene>
<evidence type="ECO:0000256" key="16">
    <source>
        <dbReference type="ARBA" id="ARBA00067273"/>
    </source>
</evidence>
<keyword evidence="11" id="KW-0206">Cytoskeleton</keyword>
<feature type="domain" description="Thioesterase" evidence="19">
    <location>
        <begin position="59"/>
        <end position="131"/>
    </location>
</feature>
<evidence type="ECO:0000256" key="9">
    <source>
        <dbReference type="ARBA" id="ARBA00023098"/>
    </source>
</evidence>
<evidence type="ECO:0000256" key="6">
    <source>
        <dbReference type="ARBA" id="ARBA00022490"/>
    </source>
</evidence>
<dbReference type="SUPFAM" id="SSF54637">
    <property type="entry name" value="Thioesterase/thiol ester dehydrase-isomerase"/>
    <property type="match status" value="1"/>
</dbReference>
<evidence type="ECO:0000313" key="20">
    <source>
        <dbReference type="EMBL" id="KAK9923392.1"/>
    </source>
</evidence>